<dbReference type="Pfam" id="PF00096">
    <property type="entry name" value="zf-C2H2"/>
    <property type="match status" value="2"/>
</dbReference>
<dbReference type="KEGG" id="cci:CC1G_04390"/>
<evidence type="ECO:0000259" key="7">
    <source>
        <dbReference type="PROSITE" id="PS50157"/>
    </source>
</evidence>
<accession>A8N0G9</accession>
<dbReference type="Proteomes" id="UP000001861">
    <property type="component" value="Unassembled WGS sequence"/>
</dbReference>
<dbReference type="SUPFAM" id="SSF57667">
    <property type="entry name" value="beta-beta-alpha zinc fingers"/>
    <property type="match status" value="1"/>
</dbReference>
<dbReference type="eggNOG" id="ENOG502SPK3">
    <property type="taxonomic scope" value="Eukaryota"/>
</dbReference>
<organism evidence="8 9">
    <name type="scientific">Coprinopsis cinerea (strain Okayama-7 / 130 / ATCC MYA-4618 / FGSC 9003)</name>
    <name type="common">Inky cap fungus</name>
    <name type="synonym">Hormographiella aspergillata</name>
    <dbReference type="NCBI Taxonomy" id="240176"/>
    <lineage>
        <taxon>Eukaryota</taxon>
        <taxon>Fungi</taxon>
        <taxon>Dikarya</taxon>
        <taxon>Basidiomycota</taxon>
        <taxon>Agaricomycotina</taxon>
        <taxon>Agaricomycetes</taxon>
        <taxon>Agaricomycetidae</taxon>
        <taxon>Agaricales</taxon>
        <taxon>Agaricineae</taxon>
        <taxon>Psathyrellaceae</taxon>
        <taxon>Coprinopsis</taxon>
    </lineage>
</organism>
<dbReference type="RefSeq" id="XP_001828419.1">
    <property type="nucleotide sequence ID" value="XM_001828367.1"/>
</dbReference>
<protein>
    <recommendedName>
        <fullName evidence="7">C2H2-type domain-containing protein</fullName>
    </recommendedName>
</protein>
<dbReference type="OMA" id="YSDYGPP"/>
<dbReference type="InParanoid" id="A8N0G9"/>
<evidence type="ECO:0000256" key="5">
    <source>
        <dbReference type="PROSITE-ProRule" id="PRU00042"/>
    </source>
</evidence>
<dbReference type="GO" id="GO:0000981">
    <property type="term" value="F:DNA-binding transcription factor activity, RNA polymerase II-specific"/>
    <property type="evidence" value="ECO:0007669"/>
    <property type="project" value="TreeGrafter"/>
</dbReference>
<dbReference type="PROSITE" id="PS00028">
    <property type="entry name" value="ZINC_FINGER_C2H2_1"/>
    <property type="match status" value="2"/>
</dbReference>
<evidence type="ECO:0000313" key="8">
    <source>
        <dbReference type="EMBL" id="EAU93411.1"/>
    </source>
</evidence>
<dbReference type="GO" id="GO:0008270">
    <property type="term" value="F:zinc ion binding"/>
    <property type="evidence" value="ECO:0007669"/>
    <property type="project" value="UniProtKB-KW"/>
</dbReference>
<evidence type="ECO:0000256" key="2">
    <source>
        <dbReference type="ARBA" id="ARBA00022737"/>
    </source>
</evidence>
<gene>
    <name evidence="8" type="ORF">CC1G_04390</name>
</gene>
<dbReference type="EMBL" id="AACS02000001">
    <property type="protein sequence ID" value="EAU93411.1"/>
    <property type="molecule type" value="Genomic_DNA"/>
</dbReference>
<name>A8N0G9_COPC7</name>
<dbReference type="AlphaFoldDB" id="A8N0G9"/>
<proteinExistence type="predicted"/>
<dbReference type="PROSITE" id="PS50157">
    <property type="entry name" value="ZINC_FINGER_C2H2_2"/>
    <property type="match status" value="2"/>
</dbReference>
<keyword evidence="9" id="KW-1185">Reference proteome</keyword>
<reference evidence="8 9" key="1">
    <citation type="journal article" date="2010" name="Proc. Natl. Acad. Sci. U.S.A.">
        <title>Insights into evolution of multicellular fungi from the assembled chromosomes of the mushroom Coprinopsis cinerea (Coprinus cinereus).</title>
        <authorList>
            <person name="Stajich J.E."/>
            <person name="Wilke S.K."/>
            <person name="Ahren D."/>
            <person name="Au C.H."/>
            <person name="Birren B.W."/>
            <person name="Borodovsky M."/>
            <person name="Burns C."/>
            <person name="Canback B."/>
            <person name="Casselton L.A."/>
            <person name="Cheng C.K."/>
            <person name="Deng J."/>
            <person name="Dietrich F.S."/>
            <person name="Fargo D.C."/>
            <person name="Farman M.L."/>
            <person name="Gathman A.C."/>
            <person name="Goldberg J."/>
            <person name="Guigo R."/>
            <person name="Hoegger P.J."/>
            <person name="Hooker J.B."/>
            <person name="Huggins A."/>
            <person name="James T.Y."/>
            <person name="Kamada T."/>
            <person name="Kilaru S."/>
            <person name="Kodira C."/>
            <person name="Kues U."/>
            <person name="Kupfer D."/>
            <person name="Kwan H.S."/>
            <person name="Lomsadze A."/>
            <person name="Li W."/>
            <person name="Lilly W.W."/>
            <person name="Ma L.J."/>
            <person name="Mackey A.J."/>
            <person name="Manning G."/>
            <person name="Martin F."/>
            <person name="Muraguchi H."/>
            <person name="Natvig D.O."/>
            <person name="Palmerini H."/>
            <person name="Ramesh M.A."/>
            <person name="Rehmeyer C.J."/>
            <person name="Roe B.A."/>
            <person name="Shenoy N."/>
            <person name="Stanke M."/>
            <person name="Ter-Hovhannisyan V."/>
            <person name="Tunlid A."/>
            <person name="Velagapudi R."/>
            <person name="Vision T.J."/>
            <person name="Zeng Q."/>
            <person name="Zolan M.E."/>
            <person name="Pukkila P.J."/>
        </authorList>
    </citation>
    <scope>NUCLEOTIDE SEQUENCE [LARGE SCALE GENOMIC DNA]</scope>
    <source>
        <strain evidence="9">Okayama-7 / 130 / ATCC MYA-4618 / FGSC 9003</strain>
    </source>
</reference>
<dbReference type="InterPro" id="IPR036236">
    <property type="entry name" value="Znf_C2H2_sf"/>
</dbReference>
<dbReference type="PANTHER" id="PTHR23235">
    <property type="entry name" value="KRUEPPEL-LIKE TRANSCRIPTION FACTOR"/>
    <property type="match status" value="1"/>
</dbReference>
<dbReference type="OrthoDB" id="8117402at2759"/>
<dbReference type="PANTHER" id="PTHR23235:SF120">
    <property type="entry name" value="KRUPPEL-LIKE FACTOR 15"/>
    <property type="match status" value="1"/>
</dbReference>
<dbReference type="FunFam" id="3.30.160.60:FF:000110">
    <property type="entry name" value="Zinc finger protein-like"/>
    <property type="match status" value="1"/>
</dbReference>
<keyword evidence="1" id="KW-0479">Metal-binding</keyword>
<feature type="domain" description="C2H2-type" evidence="7">
    <location>
        <begin position="278"/>
        <end position="308"/>
    </location>
</feature>
<keyword evidence="2" id="KW-0677">Repeat</keyword>
<evidence type="ECO:0000256" key="3">
    <source>
        <dbReference type="ARBA" id="ARBA00022771"/>
    </source>
</evidence>
<evidence type="ECO:0000256" key="1">
    <source>
        <dbReference type="ARBA" id="ARBA00022723"/>
    </source>
</evidence>
<evidence type="ECO:0000256" key="6">
    <source>
        <dbReference type="SAM" id="MobiDB-lite"/>
    </source>
</evidence>
<dbReference type="InterPro" id="IPR013087">
    <property type="entry name" value="Znf_C2H2_type"/>
</dbReference>
<comment type="caution">
    <text evidence="8">The sequence shown here is derived from an EMBL/GenBank/DDBJ whole genome shotgun (WGS) entry which is preliminary data.</text>
</comment>
<sequence length="341" mass="37667">MSDPIPQYPPSIDAFPNLDYLQQQQFNQDLGFLSFHSPCDLVAPPPEFFEFDIDSGLEGFDDQLQVFTVDQSFQIPRGSVGPLSTITTSGVSESAASDDIFSDVSSLYASQLSSAQQPQTSDLDNIFSQFEMDFQRVTVGSDYGAPQSAKCHLLQDDGDPTSFGRLPPTPPRSPPAAEKRFPIRSSFSDYGPPRRSSIAAPDYFNGIDFGPLPQGTVSPIHLNAQLPQAASPTMPIDEGEQRDPRRKYKCNACPRSFARAYNLKTHMATHDPNRLKPHVCPHRSCGRSFSRKHDLSRHLVSIHRDENKKEIGVASGNRTWCDTCGKGSVGRARCECVEPVK</sequence>
<evidence type="ECO:0000313" key="9">
    <source>
        <dbReference type="Proteomes" id="UP000001861"/>
    </source>
</evidence>
<keyword evidence="4" id="KW-0862">Zinc</keyword>
<dbReference type="Gene3D" id="3.30.160.60">
    <property type="entry name" value="Classic Zinc Finger"/>
    <property type="match status" value="2"/>
</dbReference>
<feature type="region of interest" description="Disordered" evidence="6">
    <location>
        <begin position="149"/>
        <end position="194"/>
    </location>
</feature>
<feature type="domain" description="C2H2-type" evidence="7">
    <location>
        <begin position="248"/>
        <end position="275"/>
    </location>
</feature>
<evidence type="ECO:0000256" key="4">
    <source>
        <dbReference type="ARBA" id="ARBA00022833"/>
    </source>
</evidence>
<dbReference type="SMART" id="SM00355">
    <property type="entry name" value="ZnF_C2H2"/>
    <property type="match status" value="2"/>
</dbReference>
<dbReference type="VEuPathDB" id="FungiDB:CC1G_04390"/>
<dbReference type="GeneID" id="6004842"/>
<keyword evidence="3 5" id="KW-0863">Zinc-finger</keyword>
<dbReference type="GO" id="GO:0000978">
    <property type="term" value="F:RNA polymerase II cis-regulatory region sequence-specific DNA binding"/>
    <property type="evidence" value="ECO:0007669"/>
    <property type="project" value="TreeGrafter"/>
</dbReference>